<name>A0ABR3AAJ1_9AGAR</name>
<gene>
    <name evidence="3" type="ORF">AAF712_002542</name>
</gene>
<feature type="signal peptide" evidence="2">
    <location>
        <begin position="1"/>
        <end position="20"/>
    </location>
</feature>
<evidence type="ECO:0000256" key="2">
    <source>
        <dbReference type="SAM" id="SignalP"/>
    </source>
</evidence>
<keyword evidence="1" id="KW-0812">Transmembrane</keyword>
<protein>
    <submittedName>
        <fullName evidence="3">Uncharacterized protein</fullName>
    </submittedName>
</protein>
<keyword evidence="4" id="KW-1185">Reference proteome</keyword>
<evidence type="ECO:0000256" key="1">
    <source>
        <dbReference type="SAM" id="Phobius"/>
    </source>
</evidence>
<organism evidence="3 4">
    <name type="scientific">Marasmius tenuissimus</name>
    <dbReference type="NCBI Taxonomy" id="585030"/>
    <lineage>
        <taxon>Eukaryota</taxon>
        <taxon>Fungi</taxon>
        <taxon>Dikarya</taxon>
        <taxon>Basidiomycota</taxon>
        <taxon>Agaricomycotina</taxon>
        <taxon>Agaricomycetes</taxon>
        <taxon>Agaricomycetidae</taxon>
        <taxon>Agaricales</taxon>
        <taxon>Marasmiineae</taxon>
        <taxon>Marasmiaceae</taxon>
        <taxon>Marasmius</taxon>
    </lineage>
</organism>
<dbReference type="EMBL" id="JBBXMP010000007">
    <property type="protein sequence ID" value="KAL0070354.1"/>
    <property type="molecule type" value="Genomic_DNA"/>
</dbReference>
<reference evidence="3 4" key="1">
    <citation type="submission" date="2024-05" db="EMBL/GenBank/DDBJ databases">
        <title>A draft genome resource for the thread blight pathogen Marasmius tenuissimus strain MS-2.</title>
        <authorList>
            <person name="Yulfo-Soto G.E."/>
            <person name="Baruah I.K."/>
            <person name="Amoako-Attah I."/>
            <person name="Bukari Y."/>
            <person name="Meinhardt L.W."/>
            <person name="Bailey B.A."/>
            <person name="Cohen S.P."/>
        </authorList>
    </citation>
    <scope>NUCLEOTIDE SEQUENCE [LARGE SCALE GENOMIC DNA]</scope>
    <source>
        <strain evidence="3 4">MS-2</strain>
    </source>
</reference>
<evidence type="ECO:0000313" key="4">
    <source>
        <dbReference type="Proteomes" id="UP001437256"/>
    </source>
</evidence>
<keyword evidence="1" id="KW-1133">Transmembrane helix</keyword>
<proteinExistence type="predicted"/>
<comment type="caution">
    <text evidence="3">The sequence shown here is derived from an EMBL/GenBank/DDBJ whole genome shotgun (WGS) entry which is preliminary data.</text>
</comment>
<feature type="transmembrane region" description="Helical" evidence="1">
    <location>
        <begin position="164"/>
        <end position="186"/>
    </location>
</feature>
<dbReference type="Proteomes" id="UP001437256">
    <property type="component" value="Unassembled WGS sequence"/>
</dbReference>
<keyword evidence="1" id="KW-0472">Membrane</keyword>
<keyword evidence="2" id="KW-0732">Signal</keyword>
<feature type="chain" id="PRO_5047327099" evidence="2">
    <location>
        <begin position="21"/>
        <end position="203"/>
    </location>
</feature>
<evidence type="ECO:0000313" key="3">
    <source>
        <dbReference type="EMBL" id="KAL0070354.1"/>
    </source>
</evidence>
<accession>A0ABR3AAJ1</accession>
<sequence length="203" mass="22261">MASRTLLLFYTLYFVGHSASFKIEEVLAQVTMNQVIAVVWTHEQGDPTSFGLVVATSPFSFQSTIPTGSAEATPQQTGRMIFKLPNDEEKPLYLAAWDTRSQSLEAKMRASDRPFFKGPTPITVGAVVPRTLTSISTEIVFATPTSSSVPITTSSDSNVVKTRIIAGSVVGCLAAILFTSLGLWYWRRTHARGTKRSPWQLLD</sequence>